<evidence type="ECO:0000256" key="3">
    <source>
        <dbReference type="ARBA" id="ARBA00023235"/>
    </source>
</evidence>
<comment type="catalytic activity">
    <reaction evidence="4">
        <text>uridine(38/39/40) in tRNA = pseudouridine(38/39/40) in tRNA</text>
        <dbReference type="Rhea" id="RHEA:22376"/>
        <dbReference type="Rhea" id="RHEA-COMP:10085"/>
        <dbReference type="Rhea" id="RHEA-COMP:10087"/>
        <dbReference type="ChEBI" id="CHEBI:65314"/>
        <dbReference type="ChEBI" id="CHEBI:65315"/>
        <dbReference type="EC" id="5.4.99.12"/>
    </reaction>
</comment>
<dbReference type="InterPro" id="IPR001406">
    <property type="entry name" value="PsdUridine_synth_TruA"/>
</dbReference>
<dbReference type="NCBIfam" id="TIGR00071">
    <property type="entry name" value="hisT_truA"/>
    <property type="match status" value="1"/>
</dbReference>
<dbReference type="InterPro" id="IPR020094">
    <property type="entry name" value="TruA/RsuA/RluB/E/F_N"/>
</dbReference>
<dbReference type="GO" id="GO:1990481">
    <property type="term" value="P:mRNA pseudouridine synthesis"/>
    <property type="evidence" value="ECO:0007669"/>
    <property type="project" value="TreeGrafter"/>
</dbReference>
<dbReference type="OrthoDB" id="25767at2759"/>
<dbReference type="PANTHER" id="PTHR11142:SF5">
    <property type="entry name" value="TRNA PSEUDOURIDINE(38_39) SYNTHASE"/>
    <property type="match status" value="1"/>
</dbReference>
<dbReference type="GO" id="GO:0003723">
    <property type="term" value="F:RNA binding"/>
    <property type="evidence" value="ECO:0007669"/>
    <property type="project" value="InterPro"/>
</dbReference>
<evidence type="ECO:0000259" key="5">
    <source>
        <dbReference type="Pfam" id="PF01416"/>
    </source>
</evidence>
<dbReference type="Proteomes" id="UP000031668">
    <property type="component" value="Unassembled WGS sequence"/>
</dbReference>
<dbReference type="InterPro" id="IPR020103">
    <property type="entry name" value="PsdUridine_synth_cat_dom_sf"/>
</dbReference>
<keyword evidence="2 4" id="KW-0819">tRNA processing</keyword>
<dbReference type="SUPFAM" id="SSF55120">
    <property type="entry name" value="Pseudouridine synthase"/>
    <property type="match status" value="1"/>
</dbReference>
<evidence type="ECO:0000313" key="6">
    <source>
        <dbReference type="EMBL" id="KII66670.1"/>
    </source>
</evidence>
<dbReference type="GO" id="GO:0160147">
    <property type="term" value="F:tRNA pseudouridine(38-40) synthase activity"/>
    <property type="evidence" value="ECO:0007669"/>
    <property type="project" value="UniProtKB-EC"/>
</dbReference>
<evidence type="ECO:0000256" key="2">
    <source>
        <dbReference type="ARBA" id="ARBA00022694"/>
    </source>
</evidence>
<dbReference type="PANTHER" id="PTHR11142">
    <property type="entry name" value="PSEUDOURIDYLATE SYNTHASE"/>
    <property type="match status" value="1"/>
</dbReference>
<dbReference type="InterPro" id="IPR020097">
    <property type="entry name" value="PsdUridine_synth_TruA_a/b_dom"/>
</dbReference>
<dbReference type="EC" id="5.4.99.12" evidence="4"/>
<dbReference type="HAMAP" id="MF_00171">
    <property type="entry name" value="TruA"/>
    <property type="match status" value="1"/>
</dbReference>
<accession>A0A0C2MQU7</accession>
<dbReference type="Gene3D" id="3.30.70.660">
    <property type="entry name" value="Pseudouridine synthase I, catalytic domain, C-terminal subdomain"/>
    <property type="match status" value="1"/>
</dbReference>
<dbReference type="OMA" id="YFGWEYN"/>
<keyword evidence="7" id="KW-1185">Reference proteome</keyword>
<sequence length="363" mass="41534">MDPANKGSDEYKKLMDKPKHVGKIGYLGWNYHGLAFQPGTNTVEDEIFKAFIKLKLLKSPISQSRYSKCGRTDAGVSASCQVVSCFLRSNVLKQNELTQEEICEKHKALYLRSLNSALPWDITVLAYSFVGPDFDARKSCLSRTYKYFLPSKGVDFELLQQSSKYFVGKHDFRNFCKVSKSNPLKSFVREIQDISVDSSDSQTFAITIKANSFLYNQIRCMLYVLLMVACKYEDPKVILNLLDVDKTPDKPDYDILSGIPLVLCNCEFTDVDWVLSENDSKLLQKEYVIDLSKINVIETLKSAHMAAPSEYLDSPKIDIPSLSLVSDFQNMYIKIMDRPKNRMFSHFRGKRSETIRKMLNNET</sequence>
<comment type="caution">
    <text evidence="6">The sequence shown here is derived from an EMBL/GenBank/DDBJ whole genome shotgun (WGS) entry which is preliminary data.</text>
</comment>
<organism evidence="6 7">
    <name type="scientific">Thelohanellus kitauei</name>
    <name type="common">Myxosporean</name>
    <dbReference type="NCBI Taxonomy" id="669202"/>
    <lineage>
        <taxon>Eukaryota</taxon>
        <taxon>Metazoa</taxon>
        <taxon>Cnidaria</taxon>
        <taxon>Myxozoa</taxon>
        <taxon>Myxosporea</taxon>
        <taxon>Bivalvulida</taxon>
        <taxon>Platysporina</taxon>
        <taxon>Myxobolidae</taxon>
        <taxon>Thelohanellus</taxon>
    </lineage>
</organism>
<dbReference type="Gene3D" id="3.30.70.580">
    <property type="entry name" value="Pseudouridine synthase I, catalytic domain, N-terminal subdomain"/>
    <property type="match status" value="1"/>
</dbReference>
<comment type="similarity">
    <text evidence="1 4">Belongs to the tRNA pseudouridine synthase TruA family.</text>
</comment>
<feature type="domain" description="Pseudouridine synthase I TruA alpha/beta" evidence="5">
    <location>
        <begin position="164"/>
        <end position="268"/>
    </location>
</feature>
<proteinExistence type="inferred from homology"/>
<dbReference type="EMBL" id="JWZT01003490">
    <property type="protein sequence ID" value="KII66670.1"/>
    <property type="molecule type" value="Genomic_DNA"/>
</dbReference>
<dbReference type="InterPro" id="IPR020095">
    <property type="entry name" value="PsdUridine_synth_TruA_C"/>
</dbReference>
<reference evidence="6 7" key="1">
    <citation type="journal article" date="2014" name="Genome Biol. Evol.">
        <title>The genome of the myxosporean Thelohanellus kitauei shows adaptations to nutrient acquisition within its fish host.</title>
        <authorList>
            <person name="Yang Y."/>
            <person name="Xiong J."/>
            <person name="Zhou Z."/>
            <person name="Huo F."/>
            <person name="Miao W."/>
            <person name="Ran C."/>
            <person name="Liu Y."/>
            <person name="Zhang J."/>
            <person name="Feng J."/>
            <person name="Wang M."/>
            <person name="Wang M."/>
            <person name="Wang L."/>
            <person name="Yao B."/>
        </authorList>
    </citation>
    <scope>NUCLEOTIDE SEQUENCE [LARGE SCALE GENOMIC DNA]</scope>
    <source>
        <strain evidence="6">Wuqing</strain>
    </source>
</reference>
<dbReference type="GO" id="GO:0031119">
    <property type="term" value="P:tRNA pseudouridine synthesis"/>
    <property type="evidence" value="ECO:0007669"/>
    <property type="project" value="TreeGrafter"/>
</dbReference>
<evidence type="ECO:0000256" key="1">
    <source>
        <dbReference type="ARBA" id="ARBA00009375"/>
    </source>
</evidence>
<protein>
    <recommendedName>
        <fullName evidence="4">tRNA pseudouridine synthase</fullName>
        <ecNumber evidence="4">5.4.99.12</ecNumber>
    </recommendedName>
</protein>
<name>A0A0C2MQU7_THEKT</name>
<dbReference type="GO" id="GO:0005634">
    <property type="term" value="C:nucleus"/>
    <property type="evidence" value="ECO:0007669"/>
    <property type="project" value="TreeGrafter"/>
</dbReference>
<dbReference type="AlphaFoldDB" id="A0A0C2MQU7"/>
<dbReference type="Pfam" id="PF01416">
    <property type="entry name" value="PseudoU_synth_1"/>
    <property type="match status" value="1"/>
</dbReference>
<dbReference type="GO" id="GO:0005737">
    <property type="term" value="C:cytoplasm"/>
    <property type="evidence" value="ECO:0007669"/>
    <property type="project" value="TreeGrafter"/>
</dbReference>
<evidence type="ECO:0000256" key="4">
    <source>
        <dbReference type="RuleBase" id="RU003792"/>
    </source>
</evidence>
<keyword evidence="3 4" id="KW-0413">Isomerase</keyword>
<gene>
    <name evidence="6" type="ORF">RF11_12698</name>
</gene>
<evidence type="ECO:0000313" key="7">
    <source>
        <dbReference type="Proteomes" id="UP000031668"/>
    </source>
</evidence>